<reference evidence="2" key="2">
    <citation type="journal article" date="2021" name="PeerJ">
        <title>Extensive microbial diversity within the chicken gut microbiome revealed by metagenomics and culture.</title>
        <authorList>
            <person name="Gilroy R."/>
            <person name="Ravi A."/>
            <person name="Getino M."/>
            <person name="Pursley I."/>
            <person name="Horton D.L."/>
            <person name="Alikhan N.F."/>
            <person name="Baker D."/>
            <person name="Gharbi K."/>
            <person name="Hall N."/>
            <person name="Watson M."/>
            <person name="Adriaenssens E.M."/>
            <person name="Foster-Nyarko E."/>
            <person name="Jarju S."/>
            <person name="Secka A."/>
            <person name="Antonio M."/>
            <person name="Oren A."/>
            <person name="Chaudhuri R.R."/>
            <person name="La Ragione R."/>
            <person name="Hildebrand F."/>
            <person name="Pallen M.J."/>
        </authorList>
    </citation>
    <scope>NUCLEOTIDE SEQUENCE</scope>
    <source>
        <strain evidence="2">B2-22910</strain>
    </source>
</reference>
<accession>A0A9D9NEV5</accession>
<sequence>MRIYPIIILLAMSLTAFAQVKDVSVLAGVNVPMYKGIESDAVLAVNYGRFNHKGLGFRVGLQWSPSVADIDNSFGVPVAFSYRTGSRGFSERLQSGAAGSRDAIAYESAYGDAGGKARSMAGGFLMNLFSDMEFFIGLTPGYVAGASSGILKSAWGDSWQYREETWTEKKNAFSISIDTGICLNYSVWRLDIKLMPGFHYNLTANYIHHKITGTEGAAMREHDTPLRWSFTFCGGIAYRIR</sequence>
<comment type="caution">
    <text evidence="2">The sequence shown here is derived from an EMBL/GenBank/DDBJ whole genome shotgun (WGS) entry which is preliminary data.</text>
</comment>
<dbReference type="AlphaFoldDB" id="A0A9D9NEV5"/>
<reference evidence="2" key="1">
    <citation type="submission" date="2020-10" db="EMBL/GenBank/DDBJ databases">
        <authorList>
            <person name="Gilroy R."/>
        </authorList>
    </citation>
    <scope>NUCLEOTIDE SEQUENCE</scope>
    <source>
        <strain evidence="2">B2-22910</strain>
    </source>
</reference>
<evidence type="ECO:0000313" key="2">
    <source>
        <dbReference type="EMBL" id="MBO8470719.1"/>
    </source>
</evidence>
<keyword evidence="1" id="KW-0732">Signal</keyword>
<dbReference type="Proteomes" id="UP000823603">
    <property type="component" value="Unassembled WGS sequence"/>
</dbReference>
<dbReference type="EMBL" id="JADIMB010000042">
    <property type="protein sequence ID" value="MBO8470719.1"/>
    <property type="molecule type" value="Genomic_DNA"/>
</dbReference>
<evidence type="ECO:0000313" key="3">
    <source>
        <dbReference type="Proteomes" id="UP000823603"/>
    </source>
</evidence>
<protein>
    <recommendedName>
        <fullName evidence="4">Outer membrane protein beta-barrel domain-containing protein</fullName>
    </recommendedName>
</protein>
<proteinExistence type="predicted"/>
<gene>
    <name evidence="2" type="ORF">IAB82_02860</name>
</gene>
<organism evidence="2 3">
    <name type="scientific">Candidatus Cryptobacteroides faecavium</name>
    <dbReference type="NCBI Taxonomy" id="2840762"/>
    <lineage>
        <taxon>Bacteria</taxon>
        <taxon>Pseudomonadati</taxon>
        <taxon>Bacteroidota</taxon>
        <taxon>Bacteroidia</taxon>
        <taxon>Bacteroidales</taxon>
        <taxon>Candidatus Cryptobacteroides</taxon>
    </lineage>
</organism>
<feature type="chain" id="PRO_5039220809" description="Outer membrane protein beta-barrel domain-containing protein" evidence="1">
    <location>
        <begin position="19"/>
        <end position="241"/>
    </location>
</feature>
<evidence type="ECO:0008006" key="4">
    <source>
        <dbReference type="Google" id="ProtNLM"/>
    </source>
</evidence>
<feature type="signal peptide" evidence="1">
    <location>
        <begin position="1"/>
        <end position="18"/>
    </location>
</feature>
<name>A0A9D9NEV5_9BACT</name>
<evidence type="ECO:0000256" key="1">
    <source>
        <dbReference type="SAM" id="SignalP"/>
    </source>
</evidence>